<feature type="domain" description="F-box" evidence="2">
    <location>
        <begin position="2"/>
        <end position="47"/>
    </location>
</feature>
<evidence type="ECO:0000256" key="1">
    <source>
        <dbReference type="SAM" id="MobiDB-lite"/>
    </source>
</evidence>
<gene>
    <name evidence="3" type="ORF">BKA67DRAFT_107321</name>
</gene>
<evidence type="ECO:0000313" key="4">
    <source>
        <dbReference type="Proteomes" id="UP000758603"/>
    </source>
</evidence>
<dbReference type="CDD" id="cd09917">
    <property type="entry name" value="F-box_SF"/>
    <property type="match status" value="1"/>
</dbReference>
<dbReference type="InterPro" id="IPR036047">
    <property type="entry name" value="F-box-like_dom_sf"/>
</dbReference>
<dbReference type="RefSeq" id="XP_045951770.1">
    <property type="nucleotide sequence ID" value="XM_046094865.1"/>
</dbReference>
<dbReference type="GeneID" id="70123758"/>
<comment type="caution">
    <text evidence="3">The sequence shown here is derived from an EMBL/GenBank/DDBJ whole genome shotgun (WGS) entry which is preliminary data.</text>
</comment>
<accession>A0A9P8RJI7</accession>
<protein>
    <recommendedName>
        <fullName evidence="2">F-box domain-containing protein</fullName>
    </recommendedName>
</protein>
<proteinExistence type="predicted"/>
<feature type="region of interest" description="Disordered" evidence="1">
    <location>
        <begin position="439"/>
        <end position="462"/>
    </location>
</feature>
<dbReference type="AlphaFoldDB" id="A0A9P8RJI7"/>
<name>A0A9P8RJI7_9PEZI</name>
<feature type="compositionally biased region" description="Acidic residues" evidence="1">
    <location>
        <begin position="445"/>
        <end position="462"/>
    </location>
</feature>
<organism evidence="3 4">
    <name type="scientific">Truncatella angustata</name>
    <dbReference type="NCBI Taxonomy" id="152316"/>
    <lineage>
        <taxon>Eukaryota</taxon>
        <taxon>Fungi</taxon>
        <taxon>Dikarya</taxon>
        <taxon>Ascomycota</taxon>
        <taxon>Pezizomycotina</taxon>
        <taxon>Sordariomycetes</taxon>
        <taxon>Xylariomycetidae</taxon>
        <taxon>Amphisphaeriales</taxon>
        <taxon>Sporocadaceae</taxon>
        <taxon>Truncatella</taxon>
    </lineage>
</organism>
<feature type="region of interest" description="Disordered" evidence="1">
    <location>
        <begin position="228"/>
        <end position="272"/>
    </location>
</feature>
<evidence type="ECO:0000259" key="2">
    <source>
        <dbReference type="PROSITE" id="PS50181"/>
    </source>
</evidence>
<dbReference type="PROSITE" id="PS50181">
    <property type="entry name" value="FBOX"/>
    <property type="match status" value="1"/>
</dbReference>
<dbReference type="InterPro" id="IPR001810">
    <property type="entry name" value="F-box_dom"/>
</dbReference>
<dbReference type="Proteomes" id="UP000758603">
    <property type="component" value="Unassembled WGS sequence"/>
</dbReference>
<evidence type="ECO:0000313" key="3">
    <source>
        <dbReference type="EMBL" id="KAH6645256.1"/>
    </source>
</evidence>
<dbReference type="Gene3D" id="1.20.1280.50">
    <property type="match status" value="1"/>
</dbReference>
<dbReference type="EMBL" id="JAGPXC010000011">
    <property type="protein sequence ID" value="KAH6645256.1"/>
    <property type="molecule type" value="Genomic_DNA"/>
</dbReference>
<dbReference type="SUPFAM" id="SSF81383">
    <property type="entry name" value="F-box domain"/>
    <property type="match status" value="1"/>
</dbReference>
<dbReference type="Pfam" id="PF12937">
    <property type="entry name" value="F-box-like"/>
    <property type="match status" value="1"/>
</dbReference>
<dbReference type="OrthoDB" id="3927840at2759"/>
<sequence>MALSLAGLPRELLLHIYSFLTPHDLAHIASASKSLGTLAEILIWDDIELHAPGYHESSCELKDPPPVVPPEARRYHSNPGTWAYGGVLERKAASLFWMLDLAARSDLPRVKLLLSRVRSLCTVLDWMNCPDWVPQPPKVPEHPKLEFTWSIFPLFSNLERLELHGSWEAYWDGHGRAFDSSAPPLAALRSVKLFGYLPGNVVRYILRSAPTIENLQLGVLDAPVGCNLAPSGRRQNPPPRRKGQLESDEDGDDETTDDDSLDGDEVAPRPLPLFHHGEMPAFPRLKLLHLCKPSQCDPAHYGNLMLGDVTYSQRSEEASLSDWSGLLRAAQGTLETLVLEHRVVAEYIEGDGMSMREFIEACSCGPAEDHFMDRIVPVFKEKAFANLRSVHMHGILVSAKSTQRRKWFRKFWEDYGVECSFSYGQWCYFDSSPGTTYWASYEGHSDDEDEDEDEGQPDGPED</sequence>
<feature type="compositionally biased region" description="Acidic residues" evidence="1">
    <location>
        <begin position="246"/>
        <end position="265"/>
    </location>
</feature>
<keyword evidence="4" id="KW-1185">Reference proteome</keyword>
<reference evidence="3" key="1">
    <citation type="journal article" date="2021" name="Nat. Commun.">
        <title>Genetic determinants of endophytism in the Arabidopsis root mycobiome.</title>
        <authorList>
            <person name="Mesny F."/>
            <person name="Miyauchi S."/>
            <person name="Thiergart T."/>
            <person name="Pickel B."/>
            <person name="Atanasova L."/>
            <person name="Karlsson M."/>
            <person name="Huettel B."/>
            <person name="Barry K.W."/>
            <person name="Haridas S."/>
            <person name="Chen C."/>
            <person name="Bauer D."/>
            <person name="Andreopoulos W."/>
            <person name="Pangilinan J."/>
            <person name="LaButti K."/>
            <person name="Riley R."/>
            <person name="Lipzen A."/>
            <person name="Clum A."/>
            <person name="Drula E."/>
            <person name="Henrissat B."/>
            <person name="Kohler A."/>
            <person name="Grigoriev I.V."/>
            <person name="Martin F.M."/>
            <person name="Hacquard S."/>
        </authorList>
    </citation>
    <scope>NUCLEOTIDE SEQUENCE</scope>
    <source>
        <strain evidence="3">MPI-SDFR-AT-0073</strain>
    </source>
</reference>